<dbReference type="InterPro" id="IPR011055">
    <property type="entry name" value="Dup_hybrid_motif"/>
</dbReference>
<dbReference type="Proteomes" id="UP000316887">
    <property type="component" value="Unassembled WGS sequence"/>
</dbReference>
<dbReference type="CDD" id="cd12797">
    <property type="entry name" value="M23_peptidase"/>
    <property type="match status" value="1"/>
</dbReference>
<dbReference type="EMBL" id="VFOF01000001">
    <property type="protein sequence ID" value="TQL17734.1"/>
    <property type="molecule type" value="Genomic_DNA"/>
</dbReference>
<accession>A0A542W2B5</accession>
<organism evidence="2 3">
    <name type="scientific">Zymomonas mobilis</name>
    <dbReference type="NCBI Taxonomy" id="542"/>
    <lineage>
        <taxon>Bacteria</taxon>
        <taxon>Pseudomonadati</taxon>
        <taxon>Pseudomonadota</taxon>
        <taxon>Alphaproteobacteria</taxon>
        <taxon>Sphingomonadales</taxon>
        <taxon>Zymomonadaceae</taxon>
        <taxon>Zymomonas</taxon>
    </lineage>
</organism>
<dbReference type="OrthoDB" id="9815245at2"/>
<dbReference type="InterPro" id="IPR050570">
    <property type="entry name" value="Cell_wall_metabolism_enzyme"/>
</dbReference>
<dbReference type="InterPro" id="IPR016047">
    <property type="entry name" value="M23ase_b-sheet_dom"/>
</dbReference>
<protein>
    <submittedName>
        <fullName evidence="2">Peptidase M23-like protein</fullName>
    </submittedName>
</protein>
<dbReference type="RefSeq" id="WP_141920089.1">
    <property type="nucleotide sequence ID" value="NZ_VFOF01000001.1"/>
</dbReference>
<evidence type="ECO:0000313" key="3">
    <source>
        <dbReference type="Proteomes" id="UP000316887"/>
    </source>
</evidence>
<gene>
    <name evidence="2" type="ORF">FBY58_1337</name>
</gene>
<reference evidence="2 3" key="1">
    <citation type="submission" date="2019-06" db="EMBL/GenBank/DDBJ databases">
        <title>Genome sequencing of Zymomonas mobilis strains for genetic engineering and biofuel applications.</title>
        <authorList>
            <person name="Teravest M."/>
        </authorList>
    </citation>
    <scope>NUCLEOTIDE SEQUENCE [LARGE SCALE GENOMIC DNA]</scope>
    <source>
        <strain evidence="2 3">AN0101</strain>
    </source>
</reference>
<feature type="domain" description="M23ase beta-sheet core" evidence="1">
    <location>
        <begin position="206"/>
        <end position="300"/>
    </location>
</feature>
<dbReference type="Gene3D" id="2.70.70.10">
    <property type="entry name" value="Glucose Permease (Domain IIA)"/>
    <property type="match status" value="1"/>
</dbReference>
<dbReference type="PANTHER" id="PTHR21666:SF270">
    <property type="entry name" value="MUREIN HYDROLASE ACTIVATOR ENVC"/>
    <property type="match status" value="1"/>
</dbReference>
<proteinExistence type="predicted"/>
<comment type="caution">
    <text evidence="2">The sequence shown here is derived from an EMBL/GenBank/DDBJ whole genome shotgun (WGS) entry which is preliminary data.</text>
</comment>
<dbReference type="AlphaFoldDB" id="A0A542W2B5"/>
<evidence type="ECO:0000313" key="2">
    <source>
        <dbReference type="EMBL" id="TQL17734.1"/>
    </source>
</evidence>
<evidence type="ECO:0000259" key="1">
    <source>
        <dbReference type="Pfam" id="PF01551"/>
    </source>
</evidence>
<sequence length="338" mass="36648">MIAKDSIQNRATNVVAQDKQGMKFEHNRLWLKISLLAVMISTPALASKHHSSSKSSASHSSSHAVTLHQKKSAAFHSVSSHSYSSGKVGHSKSGHFSLAHYQGSRYGSHYAMSRSASHFAVAHRSFYHGFQPISIDPSPEMVNASHDEPVNRDNQYHKLFVSWAKADAAETEKSAVVPSATPLNSRFLLTSPFGVRSDPFRRHSAMHAGVDLAAPYGTPVYASADGVVDRAGGASGYGNLVEIDHGHMIQTRYGHLSRIMVHEGQAIKRGDLIALMGSTGRSTGSHLHYEVRIQGEAVNPVPFLAVDSYHMAMLDNVSAGAQGGPEKDIKDVRVQHNK</sequence>
<dbReference type="PANTHER" id="PTHR21666">
    <property type="entry name" value="PEPTIDASE-RELATED"/>
    <property type="match status" value="1"/>
</dbReference>
<dbReference type="GO" id="GO:0004222">
    <property type="term" value="F:metalloendopeptidase activity"/>
    <property type="evidence" value="ECO:0007669"/>
    <property type="project" value="TreeGrafter"/>
</dbReference>
<dbReference type="SUPFAM" id="SSF51261">
    <property type="entry name" value="Duplicated hybrid motif"/>
    <property type="match status" value="1"/>
</dbReference>
<dbReference type="Pfam" id="PF01551">
    <property type="entry name" value="Peptidase_M23"/>
    <property type="match status" value="1"/>
</dbReference>
<name>A0A542W2B5_ZYMMB</name>
<dbReference type="FunFam" id="2.70.70.10:FF:000006">
    <property type="entry name" value="M23 family peptidase"/>
    <property type="match status" value="1"/>
</dbReference>